<dbReference type="RefSeq" id="WP_353439828.1">
    <property type="nucleotide sequence ID" value="NZ_CP099959.1"/>
</dbReference>
<dbReference type="InterPro" id="IPR018389">
    <property type="entry name" value="DctP_fam"/>
</dbReference>
<proteinExistence type="predicted"/>
<feature type="binding site" evidence="3">
    <location>
        <position position="212"/>
    </location>
    <ligand>
        <name>substrate</name>
    </ligand>
</feature>
<keyword evidence="3" id="KW-0479">Metal-binding</keyword>
<dbReference type="GO" id="GO:0046872">
    <property type="term" value="F:metal ion binding"/>
    <property type="evidence" value="ECO:0007669"/>
    <property type="project" value="UniProtKB-KW"/>
</dbReference>
<dbReference type="EMBL" id="CP099959">
    <property type="protein sequence ID" value="XCC58562.1"/>
    <property type="molecule type" value="Genomic_DNA"/>
</dbReference>
<dbReference type="GO" id="GO:0055085">
    <property type="term" value="P:transmembrane transport"/>
    <property type="evidence" value="ECO:0007669"/>
    <property type="project" value="InterPro"/>
</dbReference>
<dbReference type="PANTHER" id="PTHR33376">
    <property type="match status" value="1"/>
</dbReference>
<dbReference type="Gene3D" id="3.40.190.170">
    <property type="entry name" value="Bacterial extracellular solute-binding protein, family 7"/>
    <property type="match status" value="1"/>
</dbReference>
<feature type="chain" id="PRO_5043403465" evidence="4">
    <location>
        <begin position="26"/>
        <end position="364"/>
    </location>
</feature>
<name>A0AAU8A591_9BURK</name>
<dbReference type="GO" id="GO:0031317">
    <property type="term" value="C:tripartite ATP-independent periplasmic transporter complex"/>
    <property type="evidence" value="ECO:0007669"/>
    <property type="project" value="InterPro"/>
</dbReference>
<keyword evidence="1 4" id="KW-0732">Signal</keyword>
<organism evidence="5">
    <name type="scientific">Polynucleobacter sp. UK-FUSCHL-C3</name>
    <dbReference type="NCBI Taxonomy" id="2955208"/>
    <lineage>
        <taxon>Bacteria</taxon>
        <taxon>Pseudomonadati</taxon>
        <taxon>Pseudomonadota</taxon>
        <taxon>Betaproteobacteria</taxon>
        <taxon>Burkholderiales</taxon>
        <taxon>Burkholderiaceae</taxon>
        <taxon>Polynucleobacter</taxon>
    </lineage>
</organism>
<dbReference type="Gene3D" id="3.40.190.10">
    <property type="entry name" value="Periplasmic binding protein-like II"/>
    <property type="match status" value="1"/>
</dbReference>
<feature type="binding site" evidence="3">
    <location>
        <position position="238"/>
    </location>
    <ligand>
        <name>substrate</name>
    </ligand>
</feature>
<feature type="binding site" evidence="3">
    <location>
        <position position="213"/>
    </location>
    <ligand>
        <name>Na(+)</name>
        <dbReference type="ChEBI" id="CHEBI:29101"/>
    </ligand>
</feature>
<protein>
    <submittedName>
        <fullName evidence="5">TRAP transporter substrate-binding protein DctP</fullName>
    </submittedName>
</protein>
<gene>
    <name evidence="5" type="primary">dctP</name>
    <name evidence="5" type="ORF">NKE59_04575</name>
</gene>
<feature type="binding site" evidence="2">
    <location>
        <position position="154"/>
    </location>
    <ligand>
        <name>substrate</name>
    </ligand>
</feature>
<dbReference type="Pfam" id="PF03480">
    <property type="entry name" value="DctP"/>
    <property type="match status" value="1"/>
</dbReference>
<dbReference type="PIRSF" id="PIRSF039026">
    <property type="entry name" value="SiaP"/>
    <property type="match status" value="1"/>
</dbReference>
<dbReference type="InterPro" id="IPR026289">
    <property type="entry name" value="SBP_TakP-like"/>
</dbReference>
<evidence type="ECO:0000256" key="4">
    <source>
        <dbReference type="SAM" id="SignalP"/>
    </source>
</evidence>
<evidence type="ECO:0000256" key="2">
    <source>
        <dbReference type="PIRSR" id="PIRSR039026-1"/>
    </source>
</evidence>
<dbReference type="AlphaFoldDB" id="A0AAU8A591"/>
<evidence type="ECO:0000313" key="5">
    <source>
        <dbReference type="EMBL" id="XCC58562.1"/>
    </source>
</evidence>
<dbReference type="InterPro" id="IPR038404">
    <property type="entry name" value="TRAP_DctP_sf"/>
</dbReference>
<dbReference type="NCBIfam" id="NF037995">
    <property type="entry name" value="TRAP_S1"/>
    <property type="match status" value="1"/>
</dbReference>
<reference evidence="5" key="1">
    <citation type="submission" date="2022-06" db="EMBL/GenBank/DDBJ databases">
        <title>New Polynucleobacter species.</title>
        <authorList>
            <person name="Hahn M.W."/>
        </authorList>
    </citation>
    <scope>NUCLEOTIDE SEQUENCE</scope>
    <source>
        <strain evidence="5">UK-FUSCHL-C3</strain>
    </source>
</reference>
<feature type="binding site" evidence="2">
    <location>
        <position position="175"/>
    </location>
    <ligand>
        <name>substrate</name>
    </ligand>
</feature>
<evidence type="ECO:0000256" key="1">
    <source>
        <dbReference type="ARBA" id="ARBA00022729"/>
    </source>
</evidence>
<dbReference type="PANTHER" id="PTHR33376:SF5">
    <property type="entry name" value="EXTRACYTOPLASMIC SOLUTE RECEPTOR PROTEIN"/>
    <property type="match status" value="1"/>
</dbReference>
<accession>A0AAU8A591</accession>
<feature type="signal peptide" evidence="4">
    <location>
        <begin position="1"/>
        <end position="25"/>
    </location>
</feature>
<sequence length="364" mass="40249">MKKREFLKTGGAVAAAMSFPLTVQAQGATYNWKMATGWGGGPLTDIGTKAFADKLEQFSGGRFKIQIFPGGALGNALKVPETVKNGIADLGHTWIGWDWGKDPTTVLFGGYAGSFDSERMLHWLYSAGGIDMQRKYRDQTDEIISMPLFIRTAEAFLHSRKAVRTLNDLKGLKIRTAGAWLEMSKELGAAPVTTPAADIYPMLERGAIDAVEWGTLYENIPMGFHKVAKFVIYPGIHQPCAPFELVINKGVWSKLSEADKKLIEMVAKLTTLESWLTVGQEDAKALDFYRKAGNTIIELSPELQYAARKMGLEWATKTAKENKYPFFASVFESQQQLDKLWEGASGWRTVKTRTVSAAPPPAKK</sequence>
<evidence type="ECO:0000256" key="3">
    <source>
        <dbReference type="PIRSR" id="PIRSR039026-2"/>
    </source>
</evidence>